<dbReference type="Proteomes" id="UP001168990">
    <property type="component" value="Unassembled WGS sequence"/>
</dbReference>
<evidence type="ECO:0000259" key="1">
    <source>
        <dbReference type="Pfam" id="PF10441"/>
    </source>
</evidence>
<dbReference type="InterPro" id="IPR018849">
    <property type="entry name" value="Urb2/Npa2_C"/>
</dbReference>
<accession>A0AA39KU65</accession>
<dbReference type="Pfam" id="PF10441">
    <property type="entry name" value="Urb2"/>
    <property type="match status" value="1"/>
</dbReference>
<dbReference type="InterPro" id="IPR052609">
    <property type="entry name" value="Ribosome_Biogenesis_Reg"/>
</dbReference>
<keyword evidence="3" id="KW-1185">Reference proteome</keyword>
<dbReference type="EMBL" id="JAQQBS010000002">
    <property type="protein sequence ID" value="KAK0173847.1"/>
    <property type="molecule type" value="Genomic_DNA"/>
</dbReference>
<organism evidence="2 3">
    <name type="scientific">Microctonus aethiopoides</name>
    <dbReference type="NCBI Taxonomy" id="144406"/>
    <lineage>
        <taxon>Eukaryota</taxon>
        <taxon>Metazoa</taxon>
        <taxon>Ecdysozoa</taxon>
        <taxon>Arthropoda</taxon>
        <taxon>Hexapoda</taxon>
        <taxon>Insecta</taxon>
        <taxon>Pterygota</taxon>
        <taxon>Neoptera</taxon>
        <taxon>Endopterygota</taxon>
        <taxon>Hymenoptera</taxon>
        <taxon>Apocrita</taxon>
        <taxon>Ichneumonoidea</taxon>
        <taxon>Braconidae</taxon>
        <taxon>Euphorinae</taxon>
        <taxon>Microctonus</taxon>
    </lineage>
</organism>
<evidence type="ECO:0000313" key="3">
    <source>
        <dbReference type="Proteomes" id="UP001168990"/>
    </source>
</evidence>
<evidence type="ECO:0000313" key="2">
    <source>
        <dbReference type="EMBL" id="KAK0173847.1"/>
    </source>
</evidence>
<sequence>MPQNMLNSVPDSTIKMQTSEDLSNKCNEQVIDMENGNDEINSTVHYHGIIDEILALDHLDDNAYNSLGDIAKLNPLIIESKLQDIFKKILLTKKSTDIIKSSYVSLMSDILNACVRLRRENKLVSWILMALDESLRKNEYYKLDNLEDILPSDFTNKFTTSINNMTNTVAIEVLLSFIYHLDSCSSQSLESNILPTKMGVSSRLIAAFFNGIHIFDHSTPLVMQKKFVDSLVKLGNILDKIAKLLKSINKYETIAIFLLSIITSWQKVIAFMKNYSPDSITEENDLLISRIINNIHRQINKTDSNLIMNDTVTRSLGCCRLEKNRIDNSIELDHTGVLDDIKKHWQILIDYPHLMANLDDSQLSVVASCILLDACDSKAMIQPSIIVSPTVKQNKKLIIALITEIMVGILSKIQNSTSITSNLLTTVTAKNLLEDQRLKKILKICKKLLVDPEWSQNEYSVFIVGYLKVLLMLPLIYLSKELKTIIFLVVFSMTKEWVNSSDIIDLSYQILTDISEENNIDVLQYINIECFIGELSKHSVMNKVLECSLRNTANYDSITTFIKCNKNIEDCVVASFLECIEKIKPKLKPDERTIIGKIGKKLQKKILGSAEIDTNNLHQVKILKISLKEAVALKKVDEAKLEGVYSTLNNILEINDKDDEHPKLGHNFNHDDAIMNEGLQIIKIILQHRDDKQKSKNIIKHTWSLMLTKSSDEIMPDLFGVTPPKVLKKVLSLLQTQTIDAHKQQNKTVFENCLKIWSCVSRVATTSHHIRRLYLQQIMRYFCIATLSTDDCFNMLKLCTTITQTKHVPITEQIVDLILLMAEHCLRNLGNISVLVADQTLSLCLAFITYRVNIITDRLPMLLSLYRRIIRYIIDESKRKESSCTEHQLQCLALNANKLAISLVKLKKDMSKVSPYLIADLVQMYSDGVIPAYVKGPLDDCIGIFLSNCDQHAIPLLFRALPPATQEIFKTLYDTYNKFYKFTGKI</sequence>
<protein>
    <recommendedName>
        <fullName evidence="1">Nucleolar 27S pre-rRNA processing Urb2/Npa2 C-terminal domain-containing protein</fullName>
    </recommendedName>
</protein>
<dbReference type="PANTHER" id="PTHR15682">
    <property type="entry name" value="UNHEALTHY RIBOSOME BIOGENESIS PROTEIN 2 HOMOLOG"/>
    <property type="match status" value="1"/>
</dbReference>
<dbReference type="GO" id="GO:0005730">
    <property type="term" value="C:nucleolus"/>
    <property type="evidence" value="ECO:0007669"/>
    <property type="project" value="TreeGrafter"/>
</dbReference>
<gene>
    <name evidence="2" type="ORF">PV328_006990</name>
</gene>
<dbReference type="PANTHER" id="PTHR15682:SF2">
    <property type="entry name" value="UNHEALTHY RIBOSOME BIOGENESIS PROTEIN 2 HOMOLOG"/>
    <property type="match status" value="1"/>
</dbReference>
<dbReference type="AlphaFoldDB" id="A0AA39KU65"/>
<name>A0AA39KU65_9HYME</name>
<feature type="domain" description="Nucleolar 27S pre-rRNA processing Urb2/Npa2 C-terminal" evidence="1">
    <location>
        <begin position="795"/>
        <end position="985"/>
    </location>
</feature>
<comment type="caution">
    <text evidence="2">The sequence shown here is derived from an EMBL/GenBank/DDBJ whole genome shotgun (WGS) entry which is preliminary data.</text>
</comment>
<reference evidence="2" key="1">
    <citation type="journal article" date="2023" name="bioRxiv">
        <title>Scaffold-level genome assemblies of two parasitoid biocontrol wasps reveal the parthenogenesis mechanism and an associated novel virus.</title>
        <authorList>
            <person name="Inwood S."/>
            <person name="Skelly J."/>
            <person name="Guhlin J."/>
            <person name="Harrop T."/>
            <person name="Goldson S."/>
            <person name="Dearden P."/>
        </authorList>
    </citation>
    <scope>NUCLEOTIDE SEQUENCE</scope>
    <source>
        <strain evidence="2">Irish</strain>
        <tissue evidence="2">Whole body</tissue>
    </source>
</reference>
<reference evidence="2" key="2">
    <citation type="submission" date="2023-03" db="EMBL/GenBank/DDBJ databases">
        <authorList>
            <person name="Inwood S.N."/>
            <person name="Skelly J.G."/>
            <person name="Guhlin J."/>
            <person name="Harrop T.W.R."/>
            <person name="Goldson S.G."/>
            <person name="Dearden P.K."/>
        </authorList>
    </citation>
    <scope>NUCLEOTIDE SEQUENCE</scope>
    <source>
        <strain evidence="2">Irish</strain>
        <tissue evidence="2">Whole body</tissue>
    </source>
</reference>
<dbReference type="GO" id="GO:0042254">
    <property type="term" value="P:ribosome biogenesis"/>
    <property type="evidence" value="ECO:0007669"/>
    <property type="project" value="TreeGrafter"/>
</dbReference>
<proteinExistence type="predicted"/>